<accession>A0A6M4IK18</accession>
<dbReference type="InterPro" id="IPR052164">
    <property type="entry name" value="Anthracycline_SecMetBiosynth"/>
</dbReference>
<dbReference type="RefSeq" id="WP_171224844.1">
    <property type="nucleotide sequence ID" value="NZ_CP053085.1"/>
</dbReference>
<dbReference type="Gene3D" id="3.10.180.10">
    <property type="entry name" value="2,3-Dihydroxybiphenyl 1,2-Dioxygenase, domain 1"/>
    <property type="match status" value="1"/>
</dbReference>
<dbReference type="PROSITE" id="PS51819">
    <property type="entry name" value="VOC"/>
    <property type="match status" value="1"/>
</dbReference>
<dbReference type="PANTHER" id="PTHR33993:SF14">
    <property type="entry name" value="GB|AAF24581.1"/>
    <property type="match status" value="1"/>
</dbReference>
<feature type="domain" description="VOC" evidence="1">
    <location>
        <begin position="10"/>
        <end position="126"/>
    </location>
</feature>
<proteinExistence type="predicted"/>
<name>A0A6M4IK18_9BACT</name>
<evidence type="ECO:0000313" key="2">
    <source>
        <dbReference type="EMBL" id="QJR35414.1"/>
    </source>
</evidence>
<dbReference type="Proteomes" id="UP000500938">
    <property type="component" value="Chromosome"/>
</dbReference>
<dbReference type="PANTHER" id="PTHR33993">
    <property type="entry name" value="GLYOXALASE-RELATED"/>
    <property type="match status" value="1"/>
</dbReference>
<organism evidence="2 3">
    <name type="scientific">Gemmatimonas groenlandica</name>
    <dbReference type="NCBI Taxonomy" id="2732249"/>
    <lineage>
        <taxon>Bacteria</taxon>
        <taxon>Pseudomonadati</taxon>
        <taxon>Gemmatimonadota</taxon>
        <taxon>Gemmatimonadia</taxon>
        <taxon>Gemmatimonadales</taxon>
        <taxon>Gemmatimonadaceae</taxon>
        <taxon>Gemmatimonas</taxon>
    </lineage>
</organism>
<keyword evidence="3" id="KW-1185">Reference proteome</keyword>
<evidence type="ECO:0000259" key="1">
    <source>
        <dbReference type="PROSITE" id="PS51819"/>
    </source>
</evidence>
<dbReference type="InterPro" id="IPR004360">
    <property type="entry name" value="Glyas_Fos-R_dOase_dom"/>
</dbReference>
<dbReference type="InterPro" id="IPR037523">
    <property type="entry name" value="VOC_core"/>
</dbReference>
<dbReference type="AlphaFoldDB" id="A0A6M4IK18"/>
<dbReference type="SUPFAM" id="SSF54593">
    <property type="entry name" value="Glyoxalase/Bleomycin resistance protein/Dihydroxybiphenyl dioxygenase"/>
    <property type="match status" value="1"/>
</dbReference>
<dbReference type="KEGG" id="ggr:HKW67_07790"/>
<dbReference type="Pfam" id="PF00903">
    <property type="entry name" value="Glyoxalase"/>
    <property type="match status" value="1"/>
</dbReference>
<dbReference type="EMBL" id="CP053085">
    <property type="protein sequence ID" value="QJR35414.1"/>
    <property type="molecule type" value="Genomic_DNA"/>
</dbReference>
<sequence>MSDTPAPLGRISWTDLTVPDATGLHEFYTKVTGWTAMPLSMGEYDDYLMLGADGAPQAGLCHARGANSGIPPQWVVYITVSGLDEKLRDVVGLGGKIVMPVRSMGKTGRYAMIQDPAGAVCALFETVTAETT</sequence>
<protein>
    <submittedName>
        <fullName evidence="2">VOC family protein</fullName>
    </submittedName>
</protein>
<gene>
    <name evidence="2" type="ORF">HKW67_07790</name>
</gene>
<evidence type="ECO:0000313" key="3">
    <source>
        <dbReference type="Proteomes" id="UP000500938"/>
    </source>
</evidence>
<dbReference type="InterPro" id="IPR029068">
    <property type="entry name" value="Glyas_Bleomycin-R_OHBP_Dase"/>
</dbReference>
<reference evidence="2 3" key="1">
    <citation type="submission" date="2020-05" db="EMBL/GenBank/DDBJ databases">
        <title>Complete genome sequence of Gemmatimonas greenlandica TET16.</title>
        <authorList>
            <person name="Zeng Y."/>
        </authorList>
    </citation>
    <scope>NUCLEOTIDE SEQUENCE [LARGE SCALE GENOMIC DNA]</scope>
    <source>
        <strain evidence="2 3">TET16</strain>
    </source>
</reference>
<dbReference type="CDD" id="cd07247">
    <property type="entry name" value="SgaA_N_like"/>
    <property type="match status" value="1"/>
</dbReference>